<dbReference type="EMBL" id="JADBEC010000001">
    <property type="protein sequence ID" value="MBE1505461.1"/>
    <property type="molecule type" value="Genomic_DNA"/>
</dbReference>
<feature type="region of interest" description="Disordered" evidence="1">
    <location>
        <begin position="22"/>
        <end position="62"/>
    </location>
</feature>
<organism evidence="2 3">
    <name type="scientific">Rhizobium viscosum</name>
    <name type="common">Arthrobacter viscosus</name>
    <dbReference type="NCBI Taxonomy" id="1673"/>
    <lineage>
        <taxon>Bacteria</taxon>
        <taxon>Pseudomonadati</taxon>
        <taxon>Pseudomonadota</taxon>
        <taxon>Alphaproteobacteria</taxon>
        <taxon>Hyphomicrobiales</taxon>
        <taxon>Rhizobiaceae</taxon>
        <taxon>Rhizobium/Agrobacterium group</taxon>
        <taxon>Rhizobium</taxon>
    </lineage>
</organism>
<evidence type="ECO:0000313" key="3">
    <source>
        <dbReference type="Proteomes" id="UP000620262"/>
    </source>
</evidence>
<comment type="caution">
    <text evidence="2">The sequence shown here is derived from an EMBL/GenBank/DDBJ whole genome shotgun (WGS) entry which is preliminary data.</text>
</comment>
<evidence type="ECO:0000256" key="1">
    <source>
        <dbReference type="SAM" id="MobiDB-lite"/>
    </source>
</evidence>
<accession>A0ABR9IQJ1</accession>
<keyword evidence="3" id="KW-1185">Reference proteome</keyword>
<gene>
    <name evidence="2" type="ORF">H4W29_002642</name>
</gene>
<dbReference type="Proteomes" id="UP000620262">
    <property type="component" value="Unassembled WGS sequence"/>
</dbReference>
<evidence type="ECO:0000313" key="2">
    <source>
        <dbReference type="EMBL" id="MBE1505461.1"/>
    </source>
</evidence>
<name>A0ABR9IQJ1_RHIVS</name>
<reference evidence="2 3" key="1">
    <citation type="submission" date="2020-10" db="EMBL/GenBank/DDBJ databases">
        <title>Sequencing the genomes of 1000 actinobacteria strains.</title>
        <authorList>
            <person name="Klenk H.-P."/>
        </authorList>
    </citation>
    <scope>NUCLEOTIDE SEQUENCE [LARGE SCALE GENOMIC DNA]</scope>
    <source>
        <strain evidence="2 3">DSM 7307</strain>
    </source>
</reference>
<protein>
    <submittedName>
        <fullName evidence="2">Uncharacterized protein</fullName>
    </submittedName>
</protein>
<proteinExistence type="predicted"/>
<sequence length="62" mass="6533">MKGFATSLTTSRLEEMLAFYMTPTAGDPDEGDDGHEKSGAVSTKTADRTSEHVASLAAPTEN</sequence>